<proteinExistence type="predicted"/>
<dbReference type="InterPro" id="IPR023168">
    <property type="entry name" value="GatB_Yqey_C_2"/>
</dbReference>
<dbReference type="PANTHER" id="PTHR28055:SF1">
    <property type="entry name" value="ALTERED INHERITANCE OF MITOCHONDRIA PROTEIN 41, MITOCHONDRIAL"/>
    <property type="match status" value="1"/>
</dbReference>
<keyword evidence="3" id="KW-1185">Reference proteome</keyword>
<dbReference type="KEGG" id="ocy:OSSY52_19920"/>
<evidence type="ECO:0000313" key="3">
    <source>
        <dbReference type="Proteomes" id="UP000516361"/>
    </source>
</evidence>
<organism evidence="2 3">
    <name type="scientific">Tepiditoga spiralis</name>
    <dbReference type="NCBI Taxonomy" id="2108365"/>
    <lineage>
        <taxon>Bacteria</taxon>
        <taxon>Thermotogati</taxon>
        <taxon>Thermotogota</taxon>
        <taxon>Thermotogae</taxon>
        <taxon>Petrotogales</taxon>
        <taxon>Petrotogaceae</taxon>
        <taxon>Tepiditoga</taxon>
    </lineage>
</organism>
<dbReference type="Proteomes" id="UP000516361">
    <property type="component" value="Chromosome"/>
</dbReference>
<dbReference type="InParanoid" id="A0A7G1G5Z8"/>
<dbReference type="InterPro" id="IPR042184">
    <property type="entry name" value="YqeY/Aim41_N"/>
</dbReference>
<evidence type="ECO:0000313" key="2">
    <source>
        <dbReference type="EMBL" id="BBE31851.1"/>
    </source>
</evidence>
<evidence type="ECO:0008006" key="4">
    <source>
        <dbReference type="Google" id="ProtNLM"/>
    </source>
</evidence>
<dbReference type="Pfam" id="PF09424">
    <property type="entry name" value="YqeY"/>
    <property type="match status" value="1"/>
</dbReference>
<dbReference type="Gene3D" id="1.10.1510.10">
    <property type="entry name" value="Uncharacterised protein YqeY/AIM41 PF09424, N-terminal domain"/>
    <property type="match status" value="1"/>
</dbReference>
<name>A0A7G1G5Z8_9BACT</name>
<keyword evidence="1" id="KW-0175">Coiled coil</keyword>
<sequence>MLKEKLMEDLKKFMKEKNQIALNTVKLLRSEIKKAEIDTQKELNDDEIIKIIKKQVKMRNESIKQFKDAGRNDLVVNEEKEIAFLKNYLPEEMSEEEIKNIISSIIKEMNATPKQFGLVMKTAIQKIGNQADGSIISKIVKEILG</sequence>
<protein>
    <recommendedName>
        <fullName evidence="4">Aspartyl-tRNA amidotransferase subunit B</fullName>
    </recommendedName>
</protein>
<reference evidence="2 3" key="1">
    <citation type="submission" date="2018-06" db="EMBL/GenBank/DDBJ databases">
        <title>Genome sequencing of Oceanotoga sp. sy52.</title>
        <authorList>
            <person name="Mori K."/>
        </authorList>
    </citation>
    <scope>NUCLEOTIDE SEQUENCE [LARGE SCALE GENOMIC DNA]</scope>
    <source>
        <strain evidence="3">sy52</strain>
    </source>
</reference>
<dbReference type="PANTHER" id="PTHR28055">
    <property type="entry name" value="ALTERED INHERITANCE OF MITOCHONDRIA PROTEIN 41, MITOCHONDRIAL"/>
    <property type="match status" value="1"/>
</dbReference>
<accession>A0A7G1G5Z8</accession>
<dbReference type="EMBL" id="AP018712">
    <property type="protein sequence ID" value="BBE31851.1"/>
    <property type="molecule type" value="Genomic_DNA"/>
</dbReference>
<dbReference type="RefSeq" id="WP_190614665.1">
    <property type="nucleotide sequence ID" value="NZ_AP018712.1"/>
</dbReference>
<feature type="coiled-coil region" evidence="1">
    <location>
        <begin position="3"/>
        <end position="38"/>
    </location>
</feature>
<evidence type="ECO:0000256" key="1">
    <source>
        <dbReference type="SAM" id="Coils"/>
    </source>
</evidence>
<dbReference type="InterPro" id="IPR019004">
    <property type="entry name" value="YqeY/Aim41"/>
</dbReference>
<dbReference type="Gene3D" id="1.10.10.410">
    <property type="match status" value="1"/>
</dbReference>
<dbReference type="SUPFAM" id="SSF89095">
    <property type="entry name" value="GatB/YqeY motif"/>
    <property type="match status" value="1"/>
</dbReference>
<gene>
    <name evidence="2" type="ORF">OSSY52_19920</name>
</gene>
<dbReference type="FunCoup" id="A0A7G1G5Z8">
    <property type="interactions" value="252"/>
</dbReference>
<dbReference type="InterPro" id="IPR003789">
    <property type="entry name" value="Asn/Gln_tRNA_amidoTrase-B-like"/>
</dbReference>
<dbReference type="AlphaFoldDB" id="A0A7G1G5Z8"/>
<dbReference type="GO" id="GO:0016884">
    <property type="term" value="F:carbon-nitrogen ligase activity, with glutamine as amido-N-donor"/>
    <property type="evidence" value="ECO:0007669"/>
    <property type="project" value="InterPro"/>
</dbReference>